<feature type="compositionally biased region" description="Basic residues" evidence="1">
    <location>
        <begin position="334"/>
        <end position="343"/>
    </location>
</feature>
<feature type="compositionally biased region" description="Basic and acidic residues" evidence="1">
    <location>
        <begin position="409"/>
        <end position="452"/>
    </location>
</feature>
<name>A0A9Q0EVS5_9TELE</name>
<feature type="compositionally biased region" description="Basic and acidic residues" evidence="1">
    <location>
        <begin position="1088"/>
        <end position="1135"/>
    </location>
</feature>
<dbReference type="AlphaFoldDB" id="A0A9Q0EVS5"/>
<feature type="compositionally biased region" description="Basic residues" evidence="1">
    <location>
        <begin position="1227"/>
        <end position="1236"/>
    </location>
</feature>
<feature type="compositionally biased region" description="Low complexity" evidence="1">
    <location>
        <begin position="157"/>
        <end position="185"/>
    </location>
</feature>
<feature type="compositionally biased region" description="Basic and acidic residues" evidence="1">
    <location>
        <begin position="344"/>
        <end position="367"/>
    </location>
</feature>
<protein>
    <submittedName>
        <fullName evidence="2">Uncharacterized protein</fullName>
    </submittedName>
</protein>
<feature type="compositionally biased region" description="Basic and acidic residues" evidence="1">
    <location>
        <begin position="1028"/>
        <end position="1062"/>
    </location>
</feature>
<feature type="compositionally biased region" description="Low complexity" evidence="1">
    <location>
        <begin position="453"/>
        <end position="463"/>
    </location>
</feature>
<sequence length="1250" mass="137398">MIGLPLPPRPLHPQPGPLPPLHHPHGGGPWDRPYRPGEEHPPPRMQAAPYPPTAAAPPVYSAPVLYPPLPPQIYPPPYATGPGLLPPPPVGYQPHPHPQPQPIYPMQGEEFYRQHHLHKHHPPDEATSKLDEFTKDFHKELMKYRNPPKRRRRSYSRSRSFSRSPLSRSPFSRSRSRSYSYTPSRSRSRSRNRSYPRSPFSRRYGRSHSRSRSRLSPGGGRKPPPREPPPAPPFDGRDPSPGTHERWERDGYRQWERNYRDYYKYYRDCDGQQPALHDRPRGSRDRERDRLSPPPRDYSPHGKSRRGRDADRGAPSLPQPSSSSSGSKTSGKTSKSKKVKKKKSVDEAEASHQSTDRGDATPVRDEPMDGAPSLTKTPASAKSTPAAKTVTAKSSSAAGKTPTKSGKTQSEKSKKDKTSKVKVKVKAESAKVKSEKPKKLVADGALAKKKEASSSAAVPSKPSRATKAPLPEESITPADTPRPAHEVHGGRDLLKSAGLRPLPMQHGLQMMAHHPSLPMDKRRRPGEERPPFPGLPPGKLRRIGGPLPVMGGDRLPPPQIIVPAHLRVPPPMDRPGSLPTTTAGRGDVGQRDAATRGDIRPLMDLQVKPMAPRRIKLNRDLGVKNSTEGPSSDKAPAGPEKTSSSTDKASSGNVPTGERPPRGPEVAGRRERSVSRERGGSRERPAGSGRERDRAMGLDRERERVPGSERDRITGSDRDLGMDRERDRMSRSDRDRDRVSDRDRDRISGSDRDRDRLFGSDRERDRIPGSDRERDRIPGSDKGRERAPGSGKERDRAHGPDREQGPSSDSDRHREKASAPAAERMAVTVERDASEGQRSVKTHKSDPGVGIARSVSLDKMTIGERSAISKKPAEQAEKTRRPSKETDGEAVEKGPKTDRGVSKDRAERTGSSGEKPAAAHRDAGKGSDASAEKSRSKVNRKALGPVSGSRPAEGTMPDPDQNQKAGSSKESDPQPQSPTPEPSPAPVEDLIQPPPRSKWERDDEEEWPENGLAALAEKGVGKVASPARGREKEKHLEAPKPIKSQARDGPKEEKKGVAKEVKAATSTGKDVRQEGKGLKTSQTAKSKAPREESRGQGRPDVRGGEREEAKGVAVKEERAMVGAGREDSRGPEPRRQRLCSDLGRETDEAAFVPDYSEAEGSEPEKGGSATPSHSTAHSNGSGSLVTAEKKKKKKHKTHKTHKTHKKHKKHKKHSGSTQDGTEEEHKQKHKKKKSKKSKEAEPPENKTAQD</sequence>
<evidence type="ECO:0000313" key="3">
    <source>
        <dbReference type="Proteomes" id="UP001148018"/>
    </source>
</evidence>
<feature type="compositionally biased region" description="Basic residues" evidence="1">
    <location>
        <begin position="1189"/>
        <end position="1214"/>
    </location>
</feature>
<feature type="region of interest" description="Disordered" evidence="1">
    <location>
        <begin position="76"/>
        <end position="251"/>
    </location>
</feature>
<feature type="region of interest" description="Disordered" evidence="1">
    <location>
        <begin position="516"/>
        <end position="1250"/>
    </location>
</feature>
<proteinExistence type="predicted"/>
<comment type="caution">
    <text evidence="2">The sequence shown here is derived from an EMBL/GenBank/DDBJ whole genome shotgun (WGS) entry which is preliminary data.</text>
</comment>
<feature type="region of interest" description="Disordered" evidence="1">
    <location>
        <begin position="266"/>
        <end position="497"/>
    </location>
</feature>
<feature type="compositionally biased region" description="Basic and acidic residues" evidence="1">
    <location>
        <begin position="871"/>
        <end position="908"/>
    </location>
</feature>
<feature type="compositionally biased region" description="Polar residues" evidence="1">
    <location>
        <begin position="641"/>
        <end position="654"/>
    </location>
</feature>
<feature type="compositionally biased region" description="Low complexity" evidence="1">
    <location>
        <begin position="375"/>
        <end position="405"/>
    </location>
</feature>
<dbReference type="EMBL" id="JANIIK010000034">
    <property type="protein sequence ID" value="KAJ3614340.1"/>
    <property type="molecule type" value="Genomic_DNA"/>
</dbReference>
<feature type="compositionally biased region" description="Basic and acidic residues" evidence="1">
    <location>
        <begin position="122"/>
        <end position="143"/>
    </location>
</feature>
<evidence type="ECO:0000256" key="1">
    <source>
        <dbReference type="SAM" id="MobiDB-lite"/>
    </source>
</evidence>
<feature type="compositionally biased region" description="Basic and acidic residues" evidence="1">
    <location>
        <begin position="235"/>
        <end position="251"/>
    </location>
</feature>
<feature type="compositionally biased region" description="Low complexity" evidence="1">
    <location>
        <begin position="321"/>
        <end position="333"/>
    </location>
</feature>
<feature type="compositionally biased region" description="Basic residues" evidence="1">
    <location>
        <begin position="146"/>
        <end position="156"/>
    </location>
</feature>
<feature type="compositionally biased region" description="Basic and acidic residues" evidence="1">
    <location>
        <begin position="482"/>
        <end position="494"/>
    </location>
</feature>
<feature type="compositionally biased region" description="Basic residues" evidence="1">
    <location>
        <begin position="203"/>
        <end position="213"/>
    </location>
</feature>
<feature type="compositionally biased region" description="Basic and acidic residues" evidence="1">
    <location>
        <begin position="659"/>
        <end position="817"/>
    </location>
</feature>
<feature type="compositionally biased region" description="Basic and acidic residues" evidence="1">
    <location>
        <begin position="917"/>
        <end position="935"/>
    </location>
</feature>
<feature type="compositionally biased region" description="Basic and acidic residues" evidence="1">
    <location>
        <begin position="266"/>
        <end position="291"/>
    </location>
</feature>
<dbReference type="Proteomes" id="UP001148018">
    <property type="component" value="Unassembled WGS sequence"/>
</dbReference>
<feature type="compositionally biased region" description="Basic and acidic residues" evidence="1">
    <location>
        <begin position="1237"/>
        <end position="1250"/>
    </location>
</feature>
<reference evidence="2" key="1">
    <citation type="submission" date="2022-07" db="EMBL/GenBank/DDBJ databases">
        <title>Chromosome-level genome of Muraenolepis orangiensis.</title>
        <authorList>
            <person name="Kim J."/>
        </authorList>
    </citation>
    <scope>NUCLEOTIDE SEQUENCE</scope>
    <source>
        <strain evidence="2">KU_S4_2022</strain>
        <tissue evidence="2">Muscle</tissue>
    </source>
</reference>
<gene>
    <name evidence="2" type="ORF">NHX12_017914</name>
</gene>
<accession>A0A9Q0EVS5</accession>
<dbReference type="OrthoDB" id="8964987at2759"/>
<feature type="compositionally biased region" description="Pro residues" evidence="1">
    <location>
        <begin position="76"/>
        <end position="103"/>
    </location>
</feature>
<feature type="compositionally biased region" description="Pro residues" evidence="1">
    <location>
        <begin position="1"/>
        <end position="21"/>
    </location>
</feature>
<feature type="compositionally biased region" description="Pro residues" evidence="1">
    <location>
        <begin position="975"/>
        <end position="985"/>
    </location>
</feature>
<organism evidence="2 3">
    <name type="scientific">Muraenolepis orangiensis</name>
    <name type="common">Patagonian moray cod</name>
    <dbReference type="NCBI Taxonomy" id="630683"/>
    <lineage>
        <taxon>Eukaryota</taxon>
        <taxon>Metazoa</taxon>
        <taxon>Chordata</taxon>
        <taxon>Craniata</taxon>
        <taxon>Vertebrata</taxon>
        <taxon>Euteleostomi</taxon>
        <taxon>Actinopterygii</taxon>
        <taxon>Neopterygii</taxon>
        <taxon>Teleostei</taxon>
        <taxon>Neoteleostei</taxon>
        <taxon>Acanthomorphata</taxon>
        <taxon>Zeiogadaria</taxon>
        <taxon>Gadariae</taxon>
        <taxon>Gadiformes</taxon>
        <taxon>Muraenolepidoidei</taxon>
        <taxon>Muraenolepididae</taxon>
        <taxon>Muraenolepis</taxon>
    </lineage>
</organism>
<feature type="compositionally biased region" description="Basic and acidic residues" evidence="1">
    <location>
        <begin position="32"/>
        <end position="42"/>
    </location>
</feature>
<feature type="compositionally biased region" description="Polar residues" evidence="1">
    <location>
        <begin position="1169"/>
        <end position="1184"/>
    </location>
</feature>
<feature type="region of interest" description="Disordered" evidence="1">
    <location>
        <begin position="1"/>
        <end position="57"/>
    </location>
</feature>
<keyword evidence="3" id="KW-1185">Reference proteome</keyword>
<feature type="compositionally biased region" description="Basic and acidic residues" evidence="1">
    <location>
        <begin position="588"/>
        <end position="601"/>
    </location>
</feature>
<evidence type="ECO:0000313" key="2">
    <source>
        <dbReference type="EMBL" id="KAJ3614340.1"/>
    </source>
</evidence>